<comment type="caution">
    <text evidence="1">The sequence shown here is derived from an EMBL/GenBank/DDBJ whole genome shotgun (WGS) entry which is preliminary data.</text>
</comment>
<name>A0ACC0WIX9_9STRA</name>
<evidence type="ECO:0000313" key="2">
    <source>
        <dbReference type="Proteomes" id="UP001163321"/>
    </source>
</evidence>
<organism evidence="1 2">
    <name type="scientific">Peronosclerospora sorghi</name>
    <dbReference type="NCBI Taxonomy" id="230839"/>
    <lineage>
        <taxon>Eukaryota</taxon>
        <taxon>Sar</taxon>
        <taxon>Stramenopiles</taxon>
        <taxon>Oomycota</taxon>
        <taxon>Peronosporomycetes</taxon>
        <taxon>Peronosporales</taxon>
        <taxon>Peronosporaceae</taxon>
        <taxon>Peronosclerospora</taxon>
    </lineage>
</organism>
<dbReference type="Proteomes" id="UP001163321">
    <property type="component" value="Chromosome 12"/>
</dbReference>
<dbReference type="EMBL" id="CM047591">
    <property type="protein sequence ID" value="KAI9918251.1"/>
    <property type="molecule type" value="Genomic_DNA"/>
</dbReference>
<evidence type="ECO:0000313" key="1">
    <source>
        <dbReference type="EMBL" id="KAI9918251.1"/>
    </source>
</evidence>
<keyword evidence="2" id="KW-1185">Reference proteome</keyword>
<proteinExistence type="predicted"/>
<gene>
    <name evidence="1" type="ORF">PsorP6_012076</name>
</gene>
<protein>
    <submittedName>
        <fullName evidence="1">Uncharacterized protein</fullName>
    </submittedName>
</protein>
<sequence length="125" mass="14163">MVVTSCIVVVFRLSCGKEKEAVALKRRAKECRVEMLLFLCSVGHNLCFMFQAGGCLEIFLELGIDFRFSLKETQVQESIRVLDFPQDSNDFICLNIHNFNTSKGCIDKIVPRGVKDTVRDDVGMH</sequence>
<accession>A0ACC0WIX9</accession>
<reference evidence="1 2" key="1">
    <citation type="journal article" date="2022" name="bioRxiv">
        <title>The genome of the oomycete Peronosclerospora sorghi, a cosmopolitan pathogen of maize and sorghum, is inflated with dispersed pseudogenes.</title>
        <authorList>
            <person name="Fletcher K."/>
            <person name="Martin F."/>
            <person name="Isakeit T."/>
            <person name="Cavanaugh K."/>
            <person name="Magill C."/>
            <person name="Michelmore R."/>
        </authorList>
    </citation>
    <scope>NUCLEOTIDE SEQUENCE [LARGE SCALE GENOMIC DNA]</scope>
    <source>
        <strain evidence="1">P6</strain>
    </source>
</reference>